<protein>
    <recommendedName>
        <fullName evidence="10">Neutral metalloproteinase</fullName>
        <ecNumber evidence="10">3.4.24.-</ecNumber>
    </recommendedName>
</protein>
<dbReference type="InterPro" id="IPR013856">
    <property type="entry name" value="Peptidase_M4_domain"/>
</dbReference>
<keyword evidence="7 10" id="KW-0862">Zinc</keyword>
<evidence type="ECO:0000313" key="16">
    <source>
        <dbReference type="Proteomes" id="UP001615550"/>
    </source>
</evidence>
<evidence type="ECO:0000256" key="3">
    <source>
        <dbReference type="ARBA" id="ARBA00022670"/>
    </source>
</evidence>
<dbReference type="Proteomes" id="UP001615550">
    <property type="component" value="Unassembled WGS sequence"/>
</dbReference>
<keyword evidence="5 10" id="KW-0732">Signal</keyword>
<proteinExistence type="inferred from homology"/>
<keyword evidence="6 10" id="KW-0378">Hydrolase</keyword>
<dbReference type="InterPro" id="IPR027268">
    <property type="entry name" value="Peptidase_M4/M1_CTD_sf"/>
</dbReference>
<dbReference type="Gene3D" id="1.10.390.10">
    <property type="entry name" value="Neutral Protease Domain 2"/>
    <property type="match status" value="1"/>
</dbReference>
<dbReference type="Pfam" id="PF07504">
    <property type="entry name" value="FTP"/>
    <property type="match status" value="1"/>
</dbReference>
<keyword evidence="10" id="KW-0964">Secreted</keyword>
<gene>
    <name evidence="15" type="ORF">ACD661_09080</name>
</gene>
<dbReference type="InterPro" id="IPR050728">
    <property type="entry name" value="Zinc_Metalloprotease_M4"/>
</dbReference>
<reference evidence="15 16" key="1">
    <citation type="submission" date="2024-08" db="EMBL/GenBank/DDBJ databases">
        <title>Draft Genome Sequence of Legionella lytica strain DSB2004, Isolated From a Fire Sprinkler System.</title>
        <authorList>
            <person name="Everhart A.D."/>
            <person name="Kidane D.T."/>
            <person name="Farone A.L."/>
            <person name="Farone M.B."/>
        </authorList>
    </citation>
    <scope>NUCLEOTIDE SEQUENCE [LARGE SCALE GENOMIC DNA]</scope>
    <source>
        <strain evidence="15 16">DSB2004</strain>
    </source>
</reference>
<dbReference type="EC" id="3.4.24.-" evidence="10"/>
<dbReference type="PANTHER" id="PTHR33794:SF1">
    <property type="entry name" value="BACILLOLYSIN"/>
    <property type="match status" value="1"/>
</dbReference>
<evidence type="ECO:0000256" key="7">
    <source>
        <dbReference type="ARBA" id="ARBA00022833"/>
    </source>
</evidence>
<comment type="caution">
    <text evidence="15">The sequence shown here is derived from an EMBL/GenBank/DDBJ whole genome shotgun (WGS) entry which is preliminary data.</text>
</comment>
<dbReference type="InterPro" id="IPR023612">
    <property type="entry name" value="Peptidase_M4"/>
</dbReference>
<dbReference type="Gene3D" id="3.10.170.10">
    <property type="match status" value="1"/>
</dbReference>
<dbReference type="PANTHER" id="PTHR33794">
    <property type="entry name" value="BACILLOLYSIN"/>
    <property type="match status" value="1"/>
</dbReference>
<keyword evidence="3 10" id="KW-0645">Protease</keyword>
<dbReference type="Gene3D" id="3.10.450.40">
    <property type="match status" value="1"/>
</dbReference>
<evidence type="ECO:0000256" key="8">
    <source>
        <dbReference type="ARBA" id="ARBA00023049"/>
    </source>
</evidence>
<feature type="signal peptide" evidence="10">
    <location>
        <begin position="1"/>
        <end position="19"/>
    </location>
</feature>
<evidence type="ECO:0000256" key="6">
    <source>
        <dbReference type="ARBA" id="ARBA00022801"/>
    </source>
</evidence>
<evidence type="ECO:0000256" key="1">
    <source>
        <dbReference type="ARBA" id="ARBA00001947"/>
    </source>
</evidence>
<evidence type="ECO:0000259" key="14">
    <source>
        <dbReference type="Pfam" id="PF07504"/>
    </source>
</evidence>
<feature type="domain" description="Peptidase M4 C-terminal" evidence="12">
    <location>
        <begin position="368"/>
        <end position="555"/>
    </location>
</feature>
<evidence type="ECO:0000313" key="15">
    <source>
        <dbReference type="EMBL" id="MFJ1268704.1"/>
    </source>
</evidence>
<comment type="similarity">
    <text evidence="2 10">Belongs to the peptidase M4 family.</text>
</comment>
<dbReference type="EMBL" id="JBGORX010000002">
    <property type="protein sequence ID" value="MFJ1268704.1"/>
    <property type="molecule type" value="Genomic_DNA"/>
</dbReference>
<dbReference type="Gene3D" id="3.10.450.490">
    <property type="match status" value="1"/>
</dbReference>
<organism evidence="15 16">
    <name type="scientific">Legionella lytica</name>
    <dbReference type="NCBI Taxonomy" id="96232"/>
    <lineage>
        <taxon>Bacteria</taxon>
        <taxon>Pseudomonadati</taxon>
        <taxon>Pseudomonadota</taxon>
        <taxon>Gammaproteobacteria</taxon>
        <taxon>Legionellales</taxon>
        <taxon>Legionellaceae</taxon>
        <taxon>Legionella</taxon>
    </lineage>
</organism>
<feature type="domain" description="FTP" evidence="14">
    <location>
        <begin position="76"/>
        <end position="100"/>
    </location>
</feature>
<evidence type="ECO:0000259" key="13">
    <source>
        <dbReference type="Pfam" id="PF03413"/>
    </source>
</evidence>
<comment type="cofactor">
    <cofactor evidence="1 10">
        <name>Zn(2+)</name>
        <dbReference type="ChEBI" id="CHEBI:29105"/>
    </cofactor>
</comment>
<dbReference type="InterPro" id="IPR011096">
    <property type="entry name" value="FTP_domain"/>
</dbReference>
<dbReference type="CDD" id="cd09597">
    <property type="entry name" value="M4_TLP"/>
    <property type="match status" value="1"/>
</dbReference>
<accession>A0ABW8D7M4</accession>
<dbReference type="Pfam" id="PF03413">
    <property type="entry name" value="PepSY"/>
    <property type="match status" value="1"/>
</dbReference>
<evidence type="ECO:0000256" key="2">
    <source>
        <dbReference type="ARBA" id="ARBA00009388"/>
    </source>
</evidence>
<evidence type="ECO:0000259" key="12">
    <source>
        <dbReference type="Pfam" id="PF02868"/>
    </source>
</evidence>
<evidence type="ECO:0000259" key="11">
    <source>
        <dbReference type="Pfam" id="PF01447"/>
    </source>
</evidence>
<dbReference type="InterPro" id="IPR001570">
    <property type="entry name" value="Peptidase_M4_C_domain"/>
</dbReference>
<name>A0ABW8D7M4_9GAMM</name>
<evidence type="ECO:0000256" key="5">
    <source>
        <dbReference type="ARBA" id="ARBA00022729"/>
    </source>
</evidence>
<dbReference type="SUPFAM" id="SSF55486">
    <property type="entry name" value="Metalloproteases ('zincins'), catalytic domain"/>
    <property type="match status" value="1"/>
</dbReference>
<comment type="function">
    <text evidence="10">Extracellular zinc metalloprotease.</text>
</comment>
<dbReference type="Pfam" id="PF01447">
    <property type="entry name" value="Peptidase_M4"/>
    <property type="match status" value="1"/>
</dbReference>
<keyword evidence="4" id="KW-0479">Metal-binding</keyword>
<feature type="chain" id="PRO_5044973547" description="Neutral metalloproteinase" evidence="10">
    <location>
        <begin position="20"/>
        <end position="562"/>
    </location>
</feature>
<feature type="domain" description="PepSY" evidence="13">
    <location>
        <begin position="126"/>
        <end position="201"/>
    </location>
</feature>
<dbReference type="Pfam" id="PF02868">
    <property type="entry name" value="Peptidase_M4_C"/>
    <property type="match status" value="1"/>
</dbReference>
<keyword evidence="8 10" id="KW-0482">Metalloprotease</keyword>
<dbReference type="PRINTS" id="PR00730">
    <property type="entry name" value="THERMOLYSIN"/>
</dbReference>
<keyword evidence="16" id="KW-1185">Reference proteome</keyword>
<evidence type="ECO:0000256" key="9">
    <source>
        <dbReference type="ARBA" id="ARBA00023145"/>
    </source>
</evidence>
<comment type="subcellular location">
    <subcellularLocation>
        <location evidence="10">Secreted</location>
    </subcellularLocation>
</comment>
<evidence type="ECO:0000256" key="10">
    <source>
        <dbReference type="RuleBase" id="RU366073"/>
    </source>
</evidence>
<sequence length="562" mass="62049">MLKNLLGITLVCCATDAFATETVNLYHAPLTNLKHLPLQQGAKKMAARAMNMATPDSSNNTVLQEVNQSKDNSQIITRYQQLYHGIPVVGAQVMISTGNNQKALTSSNAQVNGMLLEHIQLNTQPALSKQQAFDIAKKSWLHFNSQSPIHAEQIELQIRAQTEADLKLVYQVSFKSTETNGKPAWPFFLVDAQSGELLKQWNNVKNFADTGPGGNEKVHEYWYGKEGLPALEVQQEGAVCTMESSMVKLVSLDFAWDWAGMISTPFSYQCNNNEEEHINGAFSPRNDAYYFGHTIVNMYRDWYGVNALQKPDGSPSQLVMRVHFGASYDNAFWDGQSMSFGDGAEMYPLVSLDVAGHEVTHGFTEQHSNLEYYDQSGALNESLSDMGGQAARAYLLETQPQLYNKVYLDADVITWGIGETIVREELGKALRFMDYPSSDGSSADCMDKNLAQSNGAYCAISYDDVVSFAQENIPGPQNQQSFIVHTASGVFNKAFYLMAKNVGIKKAYHVMVIANSKYWTPTTNFTQGACGVLYGARDLAVDTNMVKTVFGQVGVPTTACAL</sequence>
<keyword evidence="9" id="KW-0865">Zymogen</keyword>
<dbReference type="RefSeq" id="WP_400187544.1">
    <property type="nucleotide sequence ID" value="NZ_JBGORX010000002.1"/>
</dbReference>
<feature type="domain" description="Peptidase M4" evidence="11">
    <location>
        <begin position="223"/>
        <end position="365"/>
    </location>
</feature>
<evidence type="ECO:0000256" key="4">
    <source>
        <dbReference type="ARBA" id="ARBA00022723"/>
    </source>
</evidence>
<dbReference type="InterPro" id="IPR025711">
    <property type="entry name" value="PepSY"/>
</dbReference>